<dbReference type="EMBL" id="FPIP01000002">
    <property type="protein sequence ID" value="SFW24681.1"/>
    <property type="molecule type" value="Genomic_DNA"/>
</dbReference>
<evidence type="ECO:0000313" key="2">
    <source>
        <dbReference type="Proteomes" id="UP000183461"/>
    </source>
</evidence>
<proteinExistence type="predicted"/>
<evidence type="ECO:0000313" key="1">
    <source>
        <dbReference type="EMBL" id="SFW24681.1"/>
    </source>
</evidence>
<sequence length="53" mass="6123">MAEKENEKLYYSENKISVDGKTFDVTFTFPLPEDVSETAYDKMKELINKEKAG</sequence>
<dbReference type="RefSeq" id="WP_177243930.1">
    <property type="nucleotide sequence ID" value="NZ_FPIP01000002.1"/>
</dbReference>
<gene>
    <name evidence="1" type="ORF">SAMN02910280_1366</name>
</gene>
<protein>
    <submittedName>
        <fullName evidence="1">Uncharacterized protein</fullName>
    </submittedName>
</protein>
<dbReference type="Proteomes" id="UP000183461">
    <property type="component" value="Unassembled WGS sequence"/>
</dbReference>
<accession>A0A1K1MNM8</accession>
<reference evidence="1 2" key="1">
    <citation type="submission" date="2016-11" db="EMBL/GenBank/DDBJ databases">
        <authorList>
            <person name="Jaros S."/>
            <person name="Januszkiewicz K."/>
            <person name="Wedrychowicz H."/>
        </authorList>
    </citation>
    <scope>NUCLEOTIDE SEQUENCE [LARGE SCALE GENOMIC DNA]</scope>
    <source>
        <strain evidence="1 2">YL228</strain>
    </source>
</reference>
<organism evidence="1 2">
    <name type="scientific">Ruminococcus flavefaciens</name>
    <dbReference type="NCBI Taxonomy" id="1265"/>
    <lineage>
        <taxon>Bacteria</taxon>
        <taxon>Bacillati</taxon>
        <taxon>Bacillota</taxon>
        <taxon>Clostridia</taxon>
        <taxon>Eubacteriales</taxon>
        <taxon>Oscillospiraceae</taxon>
        <taxon>Ruminococcus</taxon>
    </lineage>
</organism>
<name>A0A1K1MNM8_RUMFL</name>
<dbReference type="AlphaFoldDB" id="A0A1K1MNM8"/>